<dbReference type="AlphaFoldDB" id="A0A154IIK4"/>
<proteinExistence type="predicted"/>
<feature type="transmembrane region" description="Helical" evidence="2">
    <location>
        <begin position="327"/>
        <end position="346"/>
    </location>
</feature>
<keyword evidence="2" id="KW-0472">Membrane</keyword>
<dbReference type="EMBL" id="LVYU01000100">
    <property type="protein sequence ID" value="KZA99789.1"/>
    <property type="molecule type" value="Genomic_DNA"/>
</dbReference>
<feature type="transmembrane region" description="Helical" evidence="2">
    <location>
        <begin position="195"/>
        <end position="218"/>
    </location>
</feature>
<feature type="transmembrane region" description="Helical" evidence="2">
    <location>
        <begin position="494"/>
        <end position="514"/>
    </location>
</feature>
<feature type="transmembrane region" description="Helical" evidence="2">
    <location>
        <begin position="123"/>
        <end position="144"/>
    </location>
</feature>
<dbReference type="RefSeq" id="WP_062942679.1">
    <property type="nucleotide sequence ID" value="NZ_CP171844.1"/>
</dbReference>
<feature type="region of interest" description="Disordered" evidence="1">
    <location>
        <begin position="1"/>
        <end position="21"/>
    </location>
</feature>
<feature type="transmembrane region" description="Helical" evidence="2">
    <location>
        <begin position="468"/>
        <end position="488"/>
    </location>
</feature>
<evidence type="ECO:0008006" key="4">
    <source>
        <dbReference type="Google" id="ProtNLM"/>
    </source>
</evidence>
<gene>
    <name evidence="3" type="ORF">A4A59_21365</name>
</gene>
<feature type="region of interest" description="Disordered" evidence="1">
    <location>
        <begin position="675"/>
        <end position="701"/>
    </location>
</feature>
<name>A0A154IIK4_RHILE</name>
<feature type="transmembrane region" description="Helical" evidence="2">
    <location>
        <begin position="434"/>
        <end position="456"/>
    </location>
</feature>
<comment type="caution">
    <text evidence="3">The sequence shown here is derived from an EMBL/GenBank/DDBJ whole genome shotgun (WGS) entry which is preliminary data.</text>
</comment>
<feature type="transmembrane region" description="Helical" evidence="2">
    <location>
        <begin position="392"/>
        <end position="414"/>
    </location>
</feature>
<evidence type="ECO:0000313" key="3">
    <source>
        <dbReference type="EMBL" id="KZA99789.1"/>
    </source>
</evidence>
<protein>
    <recommendedName>
        <fullName evidence="4">Transmembrane protein</fullName>
    </recommendedName>
</protein>
<organism evidence="3">
    <name type="scientific">Rhizobium leguminosarum</name>
    <dbReference type="NCBI Taxonomy" id="384"/>
    <lineage>
        <taxon>Bacteria</taxon>
        <taxon>Pseudomonadati</taxon>
        <taxon>Pseudomonadota</taxon>
        <taxon>Alphaproteobacteria</taxon>
        <taxon>Hyphomicrobiales</taxon>
        <taxon>Rhizobiaceae</taxon>
        <taxon>Rhizobium/Agrobacterium group</taxon>
        <taxon>Rhizobium</taxon>
    </lineage>
</organism>
<keyword evidence="2" id="KW-1133">Transmembrane helix</keyword>
<keyword evidence="2" id="KW-0812">Transmembrane</keyword>
<reference evidence="3" key="1">
    <citation type="submission" date="2016-03" db="EMBL/GenBank/DDBJ databases">
        <title>Microsymbionts genomes from the relict species Vavilovia formosa.</title>
        <authorList>
            <person name="Chirak E."/>
            <person name="Kimeklis A."/>
            <person name="Kopat V."/>
            <person name="Andronov E."/>
        </authorList>
    </citation>
    <scope>NUCLEOTIDE SEQUENCE [LARGE SCALE GENOMIC DNA]</scope>
    <source>
        <strain evidence="3">Vaf12</strain>
    </source>
</reference>
<feature type="transmembrane region" description="Helical" evidence="2">
    <location>
        <begin position="65"/>
        <end position="84"/>
    </location>
</feature>
<feature type="transmembrane region" description="Helical" evidence="2">
    <location>
        <begin position="90"/>
        <end position="111"/>
    </location>
</feature>
<evidence type="ECO:0000256" key="1">
    <source>
        <dbReference type="SAM" id="MobiDB-lite"/>
    </source>
</evidence>
<feature type="transmembrane region" description="Helical" evidence="2">
    <location>
        <begin position="225"/>
        <end position="242"/>
    </location>
</feature>
<sequence length="701" mass="74878">MTVVKGRASPGRQKAYQDGPYRHGYPGRVSIPRVDLWIAAFLGLRRQDSAVGGVADPSSLGMSPVFAFLCSCALVVAALAANASRLGEGWAVPAFYCAIAAIFLPAAARIIHPGASRLERLALIVIVTSALFVVRLIRAPVAFIDHDEFLHWATVNDILEAGRLFLPNPLLPVSPLYPGLELITSALVNLSGLSVFAAGLIVLAAARMVLMLTLFLLFEKITGSARIASIACLIYMGSSTFLLFDVHYSYESLAIPMLAAVLLASESRRMERSDAAGWPTVVATMVLIVALAATHHLTSYFCTALLCGTAVMECLRQGASAMQRRQAILLASIAVIAPVAWSKIVGNPTGSYILPVLAGGLHEVAQLVSSSTSTRKLFVSDTGALAPAWQRYLTMAGVALICLGLLTGFLRSLVFNGQLRNASILWPPTRWRLWRSSLLQILVLVTLAYPVSIIFRLTRSGWEIGNRIGSLSFLGVAIVVAVAVAAFWHGASRGWLRATALAAAATTVLVAGVISSEGPRILVPAGYEVSADSSSIEPMGISAAKWTREWLGGDQHFAADRINRLLLSTYGRQKVSTTLESGQDTGMAITAANLGPMERKLLIDSGVGFVMVDLRMTTGLPGVGVYFDGGAQDRNHMVPLQPSSLLKFNSEPDVDRTFDNGFMVIFDVGRLGKTRQPAPAVPGQRTGEPVQSLGRTDGDLQ</sequence>
<accession>A0A154IIK4</accession>
<evidence type="ECO:0000256" key="2">
    <source>
        <dbReference type="SAM" id="Phobius"/>
    </source>
</evidence>